<reference evidence="2 3" key="1">
    <citation type="submission" date="2019-02" db="EMBL/GenBank/DDBJ databases">
        <title>Deep-cultivation of Planctomycetes and their phenomic and genomic characterization uncovers novel biology.</title>
        <authorList>
            <person name="Wiegand S."/>
            <person name="Jogler M."/>
            <person name="Boedeker C."/>
            <person name="Pinto D."/>
            <person name="Vollmers J."/>
            <person name="Rivas-Marin E."/>
            <person name="Kohn T."/>
            <person name="Peeters S.H."/>
            <person name="Heuer A."/>
            <person name="Rast P."/>
            <person name="Oberbeckmann S."/>
            <person name="Bunk B."/>
            <person name="Jeske O."/>
            <person name="Meyerdierks A."/>
            <person name="Storesund J.E."/>
            <person name="Kallscheuer N."/>
            <person name="Luecker S."/>
            <person name="Lage O.M."/>
            <person name="Pohl T."/>
            <person name="Merkel B.J."/>
            <person name="Hornburger P."/>
            <person name="Mueller R.-W."/>
            <person name="Bruemmer F."/>
            <person name="Labrenz M."/>
            <person name="Spormann A.M."/>
            <person name="Op den Camp H."/>
            <person name="Overmann J."/>
            <person name="Amann R."/>
            <person name="Jetten M.S.M."/>
            <person name="Mascher T."/>
            <person name="Medema M.H."/>
            <person name="Devos D.P."/>
            <person name="Kaster A.-K."/>
            <person name="Ovreas L."/>
            <person name="Rohde M."/>
            <person name="Galperin M.Y."/>
            <person name="Jogler C."/>
        </authorList>
    </citation>
    <scope>NUCLEOTIDE SEQUENCE [LARGE SCALE GENOMIC DNA]</scope>
    <source>
        <strain evidence="2 3">Pan153</strain>
    </source>
</reference>
<dbReference type="AlphaFoldDB" id="A0A518FWC5"/>
<evidence type="ECO:0000256" key="1">
    <source>
        <dbReference type="SAM" id="Phobius"/>
    </source>
</evidence>
<feature type="transmembrane region" description="Helical" evidence="1">
    <location>
        <begin position="55"/>
        <end position="76"/>
    </location>
</feature>
<dbReference type="EMBL" id="CP036317">
    <property type="protein sequence ID" value="QDV20658.1"/>
    <property type="molecule type" value="Genomic_DNA"/>
</dbReference>
<keyword evidence="1" id="KW-0472">Membrane</keyword>
<name>A0A518FWC5_9PLAN</name>
<keyword evidence="1" id="KW-1133">Transmembrane helix</keyword>
<keyword evidence="1" id="KW-0812">Transmembrane</keyword>
<feature type="transmembrane region" description="Helical" evidence="1">
    <location>
        <begin position="160"/>
        <end position="178"/>
    </location>
</feature>
<feature type="transmembrane region" description="Helical" evidence="1">
    <location>
        <begin position="111"/>
        <end position="130"/>
    </location>
</feature>
<evidence type="ECO:0000313" key="3">
    <source>
        <dbReference type="Proteomes" id="UP000320839"/>
    </source>
</evidence>
<dbReference type="Proteomes" id="UP000320839">
    <property type="component" value="Chromosome"/>
</dbReference>
<accession>A0A518FWC5</accession>
<sequence>MDDDHLSEITKIGISVSSILTVSLILLNRAFYYGFFFSFGATIAQSISVDMRDLLTPQIVVVSKFTAFLFGYLFAYECIRDRRVKRVNETRGIHNVGTSNSENRKPFYEKYVHIVLFSLIIIAMVFSFAMQEIMPFAFGLTLNILGFLFYHSLKLFSVQIRWYSAGLLVCLALFVTFFDGVLKGSQSKVRATIQTVNEEIIENAKYIYANSESFFIVRKKDSNKLSCIPRSQVREIMIYAE</sequence>
<feature type="transmembrane region" description="Helical" evidence="1">
    <location>
        <begin position="136"/>
        <end position="153"/>
    </location>
</feature>
<organism evidence="2 3">
    <name type="scientific">Gimesia panareensis</name>
    <dbReference type="NCBI Taxonomy" id="2527978"/>
    <lineage>
        <taxon>Bacteria</taxon>
        <taxon>Pseudomonadati</taxon>
        <taxon>Planctomycetota</taxon>
        <taxon>Planctomycetia</taxon>
        <taxon>Planctomycetales</taxon>
        <taxon>Planctomycetaceae</taxon>
        <taxon>Gimesia</taxon>
    </lineage>
</organism>
<evidence type="ECO:0000313" key="2">
    <source>
        <dbReference type="EMBL" id="QDV20658.1"/>
    </source>
</evidence>
<feature type="transmembrane region" description="Helical" evidence="1">
    <location>
        <begin position="12"/>
        <end position="35"/>
    </location>
</feature>
<proteinExistence type="predicted"/>
<gene>
    <name evidence="2" type="ORF">Pan153_53340</name>
</gene>
<protein>
    <submittedName>
        <fullName evidence="2">Uncharacterized protein</fullName>
    </submittedName>
</protein>
<dbReference type="RefSeq" id="WP_145458976.1">
    <property type="nucleotide sequence ID" value="NZ_CP036317.1"/>
</dbReference>